<feature type="region of interest" description="Disordered" evidence="1">
    <location>
        <begin position="45"/>
        <end position="102"/>
    </location>
</feature>
<reference evidence="2 3" key="1">
    <citation type="submission" date="2015-12" db="EMBL/GenBank/DDBJ databases">
        <title>Diversity of Burkholderia near neighbor genomes.</title>
        <authorList>
            <person name="Sahl J."/>
            <person name="Wagner D."/>
            <person name="Keim P."/>
        </authorList>
    </citation>
    <scope>NUCLEOTIDE SEQUENCE [LARGE SCALE GENOMIC DNA]</scope>
    <source>
        <strain evidence="2 3">BDU8</strain>
    </source>
</reference>
<gene>
    <name evidence="2" type="ORF">WS71_05130</name>
</gene>
<evidence type="ECO:0000256" key="1">
    <source>
        <dbReference type="SAM" id="MobiDB-lite"/>
    </source>
</evidence>
<dbReference type="Proteomes" id="UP000067711">
    <property type="component" value="Chromosome 2"/>
</dbReference>
<protein>
    <submittedName>
        <fullName evidence="2">Uncharacterized protein</fullName>
    </submittedName>
</protein>
<name>A0A1B4FSV2_9BURK</name>
<feature type="region of interest" description="Disordered" evidence="1">
    <location>
        <begin position="1"/>
        <end position="31"/>
    </location>
</feature>
<evidence type="ECO:0000313" key="2">
    <source>
        <dbReference type="EMBL" id="AOJ06773.1"/>
    </source>
</evidence>
<accession>A0A1B4FSV2</accession>
<dbReference type="AlphaFoldDB" id="A0A1B4FSV2"/>
<sequence length="102" mass="11296">MLTAVRRRAARRALARRDGGGKGVASPSNGDRRVAFAICDPRSPFGLRSLPIERDHRNEASKRRSDEATHRRSGAAAQRQSATPRANMHQYAHQINPRADAK</sequence>
<feature type="compositionally biased region" description="Basic and acidic residues" evidence="1">
    <location>
        <begin position="51"/>
        <end position="70"/>
    </location>
</feature>
<proteinExistence type="predicted"/>
<feature type="compositionally biased region" description="Basic residues" evidence="1">
    <location>
        <begin position="1"/>
        <end position="14"/>
    </location>
</feature>
<organism evidence="2 3">
    <name type="scientific">Burkholderia mayonis</name>
    <dbReference type="NCBI Taxonomy" id="1385591"/>
    <lineage>
        <taxon>Bacteria</taxon>
        <taxon>Pseudomonadati</taxon>
        <taxon>Pseudomonadota</taxon>
        <taxon>Betaproteobacteria</taxon>
        <taxon>Burkholderiales</taxon>
        <taxon>Burkholderiaceae</taxon>
        <taxon>Burkholderia</taxon>
        <taxon>pseudomallei group</taxon>
    </lineage>
</organism>
<evidence type="ECO:0000313" key="3">
    <source>
        <dbReference type="Proteomes" id="UP000067711"/>
    </source>
</evidence>
<dbReference type="EMBL" id="CP013388">
    <property type="protein sequence ID" value="AOJ06773.1"/>
    <property type="molecule type" value="Genomic_DNA"/>
</dbReference>